<gene>
    <name evidence="12" type="ORF">RJT34_23889</name>
</gene>
<accession>A0AAN9FPT7</accession>
<comment type="subcellular location">
    <subcellularLocation>
        <location evidence="2">Membrane</location>
    </subcellularLocation>
</comment>
<dbReference type="EMBL" id="JAYKXN010000006">
    <property type="protein sequence ID" value="KAK7278851.1"/>
    <property type="molecule type" value="Genomic_DNA"/>
</dbReference>
<keyword evidence="4 10" id="KW-0349">Heme</keyword>
<comment type="similarity">
    <text evidence="3 11">Belongs to the cytochrome P450 family.</text>
</comment>
<keyword evidence="7 10" id="KW-0408">Iron</keyword>
<dbReference type="AlphaFoldDB" id="A0AAN9FPT7"/>
<dbReference type="PANTHER" id="PTHR47943">
    <property type="entry name" value="CYTOCHROME P450 93A3-LIKE"/>
    <property type="match status" value="1"/>
</dbReference>
<keyword evidence="8 11" id="KW-0503">Monooxygenase</keyword>
<dbReference type="Proteomes" id="UP001359559">
    <property type="component" value="Unassembled WGS sequence"/>
</dbReference>
<dbReference type="Pfam" id="PF00067">
    <property type="entry name" value="p450"/>
    <property type="match status" value="1"/>
</dbReference>
<evidence type="ECO:0000256" key="5">
    <source>
        <dbReference type="ARBA" id="ARBA00022723"/>
    </source>
</evidence>
<keyword evidence="5 10" id="KW-0479">Metal-binding</keyword>
<dbReference type="InterPro" id="IPR001128">
    <property type="entry name" value="Cyt_P450"/>
</dbReference>
<evidence type="ECO:0000256" key="10">
    <source>
        <dbReference type="PIRSR" id="PIRSR602401-1"/>
    </source>
</evidence>
<evidence type="ECO:0000256" key="2">
    <source>
        <dbReference type="ARBA" id="ARBA00004370"/>
    </source>
</evidence>
<proteinExistence type="inferred from homology"/>
<evidence type="ECO:0000256" key="1">
    <source>
        <dbReference type="ARBA" id="ARBA00001971"/>
    </source>
</evidence>
<dbReference type="PANTHER" id="PTHR47943:SF8">
    <property type="entry name" value="CYTOCHROME P450"/>
    <property type="match status" value="1"/>
</dbReference>
<dbReference type="InterPro" id="IPR002401">
    <property type="entry name" value="Cyt_P450_E_grp-I"/>
</dbReference>
<dbReference type="PROSITE" id="PS00086">
    <property type="entry name" value="CYTOCHROME_P450"/>
    <property type="match status" value="1"/>
</dbReference>
<dbReference type="GO" id="GO:0016020">
    <property type="term" value="C:membrane"/>
    <property type="evidence" value="ECO:0007669"/>
    <property type="project" value="UniProtKB-SubCell"/>
</dbReference>
<reference evidence="12 13" key="1">
    <citation type="submission" date="2024-01" db="EMBL/GenBank/DDBJ databases">
        <title>The genomes of 5 underutilized Papilionoideae crops provide insights into root nodulation and disease resistance.</title>
        <authorList>
            <person name="Yuan L."/>
        </authorList>
    </citation>
    <scope>NUCLEOTIDE SEQUENCE [LARGE SCALE GENOMIC DNA]</scope>
    <source>
        <strain evidence="12">LY-2023</strain>
        <tissue evidence="12">Leaf</tissue>
    </source>
</reference>
<evidence type="ECO:0000313" key="13">
    <source>
        <dbReference type="Proteomes" id="UP001359559"/>
    </source>
</evidence>
<organism evidence="12 13">
    <name type="scientific">Clitoria ternatea</name>
    <name type="common">Butterfly pea</name>
    <dbReference type="NCBI Taxonomy" id="43366"/>
    <lineage>
        <taxon>Eukaryota</taxon>
        <taxon>Viridiplantae</taxon>
        <taxon>Streptophyta</taxon>
        <taxon>Embryophyta</taxon>
        <taxon>Tracheophyta</taxon>
        <taxon>Spermatophyta</taxon>
        <taxon>Magnoliopsida</taxon>
        <taxon>eudicotyledons</taxon>
        <taxon>Gunneridae</taxon>
        <taxon>Pentapetalae</taxon>
        <taxon>rosids</taxon>
        <taxon>fabids</taxon>
        <taxon>Fabales</taxon>
        <taxon>Fabaceae</taxon>
        <taxon>Papilionoideae</taxon>
        <taxon>50 kb inversion clade</taxon>
        <taxon>NPAAA clade</taxon>
        <taxon>indigoferoid/millettioid clade</taxon>
        <taxon>Phaseoleae</taxon>
        <taxon>Clitoria</taxon>
    </lineage>
</organism>
<dbReference type="FunFam" id="1.10.630.10:FF:000019">
    <property type="entry name" value="Cytochrome P450 family protein"/>
    <property type="match status" value="1"/>
</dbReference>
<keyword evidence="6 11" id="KW-0560">Oxidoreductase</keyword>
<protein>
    <submittedName>
        <fullName evidence="12">Uncharacterized protein</fullName>
    </submittedName>
</protein>
<evidence type="ECO:0000256" key="4">
    <source>
        <dbReference type="ARBA" id="ARBA00022617"/>
    </source>
</evidence>
<dbReference type="GO" id="GO:0005506">
    <property type="term" value="F:iron ion binding"/>
    <property type="evidence" value="ECO:0007669"/>
    <property type="project" value="InterPro"/>
</dbReference>
<comment type="caution">
    <text evidence="12">The sequence shown here is derived from an EMBL/GenBank/DDBJ whole genome shotgun (WGS) entry which is preliminary data.</text>
</comment>
<dbReference type="CDD" id="cd20655">
    <property type="entry name" value="CYP93"/>
    <property type="match status" value="1"/>
</dbReference>
<dbReference type="GO" id="GO:0020037">
    <property type="term" value="F:heme binding"/>
    <property type="evidence" value="ECO:0007669"/>
    <property type="project" value="InterPro"/>
</dbReference>
<dbReference type="InterPro" id="IPR017972">
    <property type="entry name" value="Cyt_P450_CS"/>
</dbReference>
<dbReference type="PRINTS" id="PR00463">
    <property type="entry name" value="EP450I"/>
</dbReference>
<name>A0AAN9FPT7_CLITE</name>
<dbReference type="PRINTS" id="PR00385">
    <property type="entry name" value="P450"/>
</dbReference>
<evidence type="ECO:0000256" key="9">
    <source>
        <dbReference type="ARBA" id="ARBA00023136"/>
    </source>
</evidence>
<evidence type="ECO:0000256" key="7">
    <source>
        <dbReference type="ARBA" id="ARBA00023004"/>
    </source>
</evidence>
<evidence type="ECO:0000313" key="12">
    <source>
        <dbReference type="EMBL" id="KAK7278851.1"/>
    </source>
</evidence>
<dbReference type="GO" id="GO:0004497">
    <property type="term" value="F:monooxygenase activity"/>
    <property type="evidence" value="ECO:0007669"/>
    <property type="project" value="UniProtKB-KW"/>
</dbReference>
<dbReference type="GO" id="GO:0016705">
    <property type="term" value="F:oxidoreductase activity, acting on paired donors, with incorporation or reduction of molecular oxygen"/>
    <property type="evidence" value="ECO:0007669"/>
    <property type="project" value="InterPro"/>
</dbReference>
<sequence length="507" mass="57428">MDNIQEYTPILLICLASIILIQTIFTKSLSKFRLPPSPLALPIIGHFHLLKPPLHRAFEKISNRYGPLIHMYLGSTAIVVVSSSEIAKEIFRTHEHSFSNRPANIAISYLTYNSSDLGFSPYGTYWKFMKKLCMSELLNGKMLDQLLPIREEEIGRFLHVMLKKGEACESVNVGNELLKLTNSIVMRMAIGKSCFSRNDDEGHKVVERVKESAKLSGMFNLADYFWFCKRLDLQGIGKMLKEVRDRFDTMMESIIQEHEDARNKGDAAKDVLDALLTISDDQSSEVKITRGNIKAFLLDMFTGGTDTTAVTLEWSLAELINHPRVMEKARKEIDTVIGKERVLMESDISNLPYLQAIVKETLRLHPPSPFVLRESTENCTIAGYDIPAKTQVFTNVWAIGRDPKHWDNPLEFKPERFIGKDESGKMCQLVEVRGQHYQLLPFGSGRRGCPGTSLALDIAHTTLAAMIQCFEWKGEEDSVDMKEGPSFILSRAQPLNCLPKPRLWPCN</sequence>
<feature type="binding site" description="axial binding residue" evidence="10">
    <location>
        <position position="449"/>
    </location>
    <ligand>
        <name>heme</name>
        <dbReference type="ChEBI" id="CHEBI:30413"/>
    </ligand>
    <ligandPart>
        <name>Fe</name>
        <dbReference type="ChEBI" id="CHEBI:18248"/>
    </ligandPart>
</feature>
<evidence type="ECO:0000256" key="8">
    <source>
        <dbReference type="ARBA" id="ARBA00023033"/>
    </source>
</evidence>
<evidence type="ECO:0000256" key="11">
    <source>
        <dbReference type="RuleBase" id="RU000461"/>
    </source>
</evidence>
<dbReference type="InterPro" id="IPR036396">
    <property type="entry name" value="Cyt_P450_sf"/>
</dbReference>
<comment type="cofactor">
    <cofactor evidence="1 10">
        <name>heme</name>
        <dbReference type="ChEBI" id="CHEBI:30413"/>
    </cofactor>
</comment>
<evidence type="ECO:0000256" key="6">
    <source>
        <dbReference type="ARBA" id="ARBA00023002"/>
    </source>
</evidence>
<keyword evidence="13" id="KW-1185">Reference proteome</keyword>
<evidence type="ECO:0000256" key="3">
    <source>
        <dbReference type="ARBA" id="ARBA00010617"/>
    </source>
</evidence>
<dbReference type="Gene3D" id="1.10.630.10">
    <property type="entry name" value="Cytochrome P450"/>
    <property type="match status" value="1"/>
</dbReference>
<dbReference type="SUPFAM" id="SSF48264">
    <property type="entry name" value="Cytochrome P450"/>
    <property type="match status" value="1"/>
</dbReference>
<keyword evidence="9" id="KW-0472">Membrane</keyword>